<reference evidence="2" key="1">
    <citation type="journal article" date="2018" name="Gigascience">
        <title>Genome assembly of the Pink Ipe (Handroanthus impetiginosus, Bignoniaceae), a highly valued, ecologically keystone Neotropical timber forest tree.</title>
        <authorList>
            <person name="Silva-Junior O.B."/>
            <person name="Grattapaglia D."/>
            <person name="Novaes E."/>
            <person name="Collevatti R.G."/>
        </authorList>
    </citation>
    <scope>NUCLEOTIDE SEQUENCE [LARGE SCALE GENOMIC DNA]</scope>
    <source>
        <strain evidence="2">cv. UFG-1</strain>
    </source>
</reference>
<comment type="caution">
    <text evidence="1">The sequence shown here is derived from an EMBL/GenBank/DDBJ whole genome shotgun (WGS) entry which is preliminary data.</text>
</comment>
<dbReference type="AlphaFoldDB" id="A0A2G9HTA7"/>
<dbReference type="PANTHER" id="PTHR31296:SF1">
    <property type="entry name" value="MITOCHONDRIAL PROTEIN C2ORF69"/>
    <property type="match status" value="1"/>
</dbReference>
<gene>
    <name evidence="1" type="ORF">CDL12_06629</name>
</gene>
<proteinExistence type="predicted"/>
<accession>A0A2G9HTA7</accession>
<evidence type="ECO:0000313" key="2">
    <source>
        <dbReference type="Proteomes" id="UP000231279"/>
    </source>
</evidence>
<dbReference type="Proteomes" id="UP000231279">
    <property type="component" value="Unassembled WGS sequence"/>
</dbReference>
<keyword evidence="2" id="KW-1185">Reference proteome</keyword>
<sequence>MDRWSGVLKIQLSPNTSTFYRVAASLALSSSSKNLAVPSGNAIFFNGDRVEGTRNPVIDRLSNPQRIAEILVSKFGGSINAFVVEASVFNGPFAVYKDFVPSINEYGEPQSFDATGFPASTSLVLLLSKFLEEARTLILGKQKEPYQAEASTSFSCKPKTAVLGFSKGGTVLNQLITEFSLSEVQSTEIPSQANKNVANGGPATKDDWIIPTSKERLFNSIVEIHYVDVGLNTKGAYLTDKEVIDRFSECLSRSASSIRFLFHGTPRQWCDERRIWIRKEKDALVRLLKRAAQKNMGKLLLRERLYFPGAKMTRRKHRKKKGREERMKQIYDMHSGIIKV</sequence>
<dbReference type="InterPro" id="IPR018881">
    <property type="entry name" value="C2orf69_mit"/>
</dbReference>
<organism evidence="1 2">
    <name type="scientific">Handroanthus impetiginosus</name>
    <dbReference type="NCBI Taxonomy" id="429701"/>
    <lineage>
        <taxon>Eukaryota</taxon>
        <taxon>Viridiplantae</taxon>
        <taxon>Streptophyta</taxon>
        <taxon>Embryophyta</taxon>
        <taxon>Tracheophyta</taxon>
        <taxon>Spermatophyta</taxon>
        <taxon>Magnoliopsida</taxon>
        <taxon>eudicotyledons</taxon>
        <taxon>Gunneridae</taxon>
        <taxon>Pentapetalae</taxon>
        <taxon>asterids</taxon>
        <taxon>lamiids</taxon>
        <taxon>Lamiales</taxon>
        <taxon>Bignoniaceae</taxon>
        <taxon>Crescentiina</taxon>
        <taxon>Tabebuia alliance</taxon>
        <taxon>Handroanthus</taxon>
    </lineage>
</organism>
<dbReference type="Pfam" id="PF10561">
    <property type="entry name" value="C2orf69"/>
    <property type="match status" value="1"/>
</dbReference>
<dbReference type="EMBL" id="NKXS01001066">
    <property type="protein sequence ID" value="PIN20693.1"/>
    <property type="molecule type" value="Genomic_DNA"/>
</dbReference>
<evidence type="ECO:0000313" key="1">
    <source>
        <dbReference type="EMBL" id="PIN20693.1"/>
    </source>
</evidence>
<protein>
    <submittedName>
        <fullName evidence="1">Conserved developmentally regulated protein</fullName>
    </submittedName>
</protein>
<name>A0A2G9HTA7_9LAMI</name>
<dbReference type="GO" id="GO:0005739">
    <property type="term" value="C:mitochondrion"/>
    <property type="evidence" value="ECO:0007669"/>
    <property type="project" value="TreeGrafter"/>
</dbReference>
<dbReference type="PANTHER" id="PTHR31296">
    <property type="entry name" value="UPF0565 PROTEIN C2ORF69"/>
    <property type="match status" value="1"/>
</dbReference>
<dbReference type="OrthoDB" id="419333at2759"/>